<dbReference type="Gene3D" id="3.30.9.10">
    <property type="entry name" value="D-Amino Acid Oxidase, subunit A, domain 2"/>
    <property type="match status" value="1"/>
</dbReference>
<dbReference type="InterPro" id="IPR036188">
    <property type="entry name" value="FAD/NAD-bd_sf"/>
</dbReference>
<dbReference type="Proteomes" id="UP000239388">
    <property type="component" value="Unassembled WGS sequence"/>
</dbReference>
<dbReference type="PANTHER" id="PTHR13847:SF289">
    <property type="entry name" value="GLYCINE OXIDASE"/>
    <property type="match status" value="1"/>
</dbReference>
<protein>
    <submittedName>
        <fullName evidence="3">Amino acid dehydrogenase</fullName>
    </submittedName>
</protein>
<dbReference type="SUPFAM" id="SSF51905">
    <property type="entry name" value="FAD/NAD(P)-binding domain"/>
    <property type="match status" value="1"/>
</dbReference>
<accession>A0A2S8F884</accession>
<dbReference type="SUPFAM" id="SSF54373">
    <property type="entry name" value="FAD-linked reductases, C-terminal domain"/>
    <property type="match status" value="1"/>
</dbReference>
<dbReference type="EMBL" id="PUIB01000025">
    <property type="protein sequence ID" value="PQO28144.1"/>
    <property type="molecule type" value="Genomic_DNA"/>
</dbReference>
<evidence type="ECO:0000313" key="4">
    <source>
        <dbReference type="Proteomes" id="UP000239388"/>
    </source>
</evidence>
<evidence type="ECO:0000256" key="1">
    <source>
        <dbReference type="ARBA" id="ARBA00023002"/>
    </source>
</evidence>
<dbReference type="Pfam" id="PF01266">
    <property type="entry name" value="DAO"/>
    <property type="match status" value="1"/>
</dbReference>
<sequence>MVSASIASEKSLASRGDVASVDRVKQKRIVVVGGGVIGSACAHALASQGGRVVVIDRGTFGSACSHGNCGYVSPSHILPLCRPGAILSSLKTLFSRNSAFKIRARLDWRMWSWFLKFALRCNHANMLEAGHARHALLDSSRKLYQAMIDSGQLGDCEWEQVGLMFVHSERKHYDEFVETNQMLNEEFGVNFQKLDQAELLRREPALKDVVCGAWLFEGDAHLRPHLLMQSWRRLLEENEVEIREQCEFYDLEKVGGQVQAVQTSQGRIEADQVIFATGAWSRMMQRVLKTRIPVEPGKGYSITMPRPEICPQHPMIFEDHHVGITPTAGAYRIGSTMEFAGYDTTLREDRLQLLTDAARFYLHDPVCEPIVERWYGWRPMSCDEMPLIGRVPQFENAWLATGHSMLGLSMATATGKLVSELMTGQTPHIDPHPYRPSRF</sequence>
<gene>
    <name evidence="3" type="ORF">C5Y98_24885</name>
</gene>
<dbReference type="InterPro" id="IPR006076">
    <property type="entry name" value="FAD-dep_OxRdtase"/>
</dbReference>
<name>A0A2S8F884_9BACT</name>
<reference evidence="3 4" key="1">
    <citation type="submission" date="2018-02" db="EMBL/GenBank/DDBJ databases">
        <title>Comparative genomes isolates from brazilian mangrove.</title>
        <authorList>
            <person name="Araujo J.E."/>
            <person name="Taketani R.G."/>
            <person name="Silva M.C.P."/>
            <person name="Loureco M.V."/>
            <person name="Andreote F.D."/>
        </authorList>
    </citation>
    <scope>NUCLEOTIDE SEQUENCE [LARGE SCALE GENOMIC DNA]</scope>
    <source>
        <strain evidence="3 4">NAP PRIS-MGV</strain>
    </source>
</reference>
<feature type="domain" description="FAD dependent oxidoreductase" evidence="2">
    <location>
        <begin position="28"/>
        <end position="421"/>
    </location>
</feature>
<dbReference type="OrthoDB" id="9794226at2"/>
<dbReference type="GO" id="GO:0016491">
    <property type="term" value="F:oxidoreductase activity"/>
    <property type="evidence" value="ECO:0007669"/>
    <property type="project" value="UniProtKB-KW"/>
</dbReference>
<dbReference type="Gene3D" id="3.50.50.60">
    <property type="entry name" value="FAD/NAD(P)-binding domain"/>
    <property type="match status" value="2"/>
</dbReference>
<proteinExistence type="predicted"/>
<comment type="caution">
    <text evidence="3">The sequence shown here is derived from an EMBL/GenBank/DDBJ whole genome shotgun (WGS) entry which is preliminary data.</text>
</comment>
<evidence type="ECO:0000313" key="3">
    <source>
        <dbReference type="EMBL" id="PQO28144.1"/>
    </source>
</evidence>
<organism evidence="3 4">
    <name type="scientific">Blastopirellula marina</name>
    <dbReference type="NCBI Taxonomy" id="124"/>
    <lineage>
        <taxon>Bacteria</taxon>
        <taxon>Pseudomonadati</taxon>
        <taxon>Planctomycetota</taxon>
        <taxon>Planctomycetia</taxon>
        <taxon>Pirellulales</taxon>
        <taxon>Pirellulaceae</taxon>
        <taxon>Blastopirellula</taxon>
    </lineage>
</organism>
<dbReference type="GO" id="GO:0005737">
    <property type="term" value="C:cytoplasm"/>
    <property type="evidence" value="ECO:0007669"/>
    <property type="project" value="TreeGrafter"/>
</dbReference>
<keyword evidence="1" id="KW-0560">Oxidoreductase</keyword>
<dbReference type="AlphaFoldDB" id="A0A2S8F884"/>
<evidence type="ECO:0000259" key="2">
    <source>
        <dbReference type="Pfam" id="PF01266"/>
    </source>
</evidence>
<dbReference type="PANTHER" id="PTHR13847">
    <property type="entry name" value="SARCOSINE DEHYDROGENASE-RELATED"/>
    <property type="match status" value="1"/>
</dbReference>